<evidence type="ECO:0000313" key="3">
    <source>
        <dbReference type="Proteomes" id="UP000800039"/>
    </source>
</evidence>
<dbReference type="RefSeq" id="XP_040788879.1">
    <property type="nucleotide sequence ID" value="XM_040926634.1"/>
</dbReference>
<comment type="caution">
    <text evidence="2">The sequence shown here is derived from an EMBL/GenBank/DDBJ whole genome shotgun (WGS) entry which is preliminary data.</text>
</comment>
<dbReference type="AlphaFoldDB" id="A0A9P4GJ21"/>
<dbReference type="GeneID" id="63843886"/>
<keyword evidence="3" id="KW-1185">Reference proteome</keyword>
<proteinExistence type="predicted"/>
<accession>A0A9P4GJ21</accession>
<dbReference type="Proteomes" id="UP000800039">
    <property type="component" value="Unassembled WGS sequence"/>
</dbReference>
<organism evidence="2 3">
    <name type="scientific">Cucurbitaria berberidis CBS 394.84</name>
    <dbReference type="NCBI Taxonomy" id="1168544"/>
    <lineage>
        <taxon>Eukaryota</taxon>
        <taxon>Fungi</taxon>
        <taxon>Dikarya</taxon>
        <taxon>Ascomycota</taxon>
        <taxon>Pezizomycotina</taxon>
        <taxon>Dothideomycetes</taxon>
        <taxon>Pleosporomycetidae</taxon>
        <taxon>Pleosporales</taxon>
        <taxon>Pleosporineae</taxon>
        <taxon>Cucurbitariaceae</taxon>
        <taxon>Cucurbitaria</taxon>
    </lineage>
</organism>
<name>A0A9P4GJ21_9PLEO</name>
<evidence type="ECO:0000256" key="1">
    <source>
        <dbReference type="SAM" id="MobiDB-lite"/>
    </source>
</evidence>
<reference evidence="2" key="1">
    <citation type="submission" date="2020-01" db="EMBL/GenBank/DDBJ databases">
        <authorList>
            <consortium name="DOE Joint Genome Institute"/>
            <person name="Haridas S."/>
            <person name="Albert R."/>
            <person name="Binder M."/>
            <person name="Bloem J."/>
            <person name="Labutti K."/>
            <person name="Salamov A."/>
            <person name="Andreopoulos B."/>
            <person name="Baker S.E."/>
            <person name="Barry K."/>
            <person name="Bills G."/>
            <person name="Bluhm B.H."/>
            <person name="Cannon C."/>
            <person name="Castanera R."/>
            <person name="Culley D.E."/>
            <person name="Daum C."/>
            <person name="Ezra D."/>
            <person name="Gonzalez J.B."/>
            <person name="Henrissat B."/>
            <person name="Kuo A."/>
            <person name="Liang C."/>
            <person name="Lipzen A."/>
            <person name="Lutzoni F."/>
            <person name="Magnuson J."/>
            <person name="Mondo S."/>
            <person name="Nolan M."/>
            <person name="Ohm R."/>
            <person name="Pangilinan J."/>
            <person name="Park H.-J."/>
            <person name="Ramirez L."/>
            <person name="Alfaro M."/>
            <person name="Sun H."/>
            <person name="Tritt A."/>
            <person name="Yoshinaga Y."/>
            <person name="Zwiers L.-H."/>
            <person name="Turgeon B.G."/>
            <person name="Goodwin S.B."/>
            <person name="Spatafora J.W."/>
            <person name="Crous P.W."/>
            <person name="Grigoriev I.V."/>
        </authorList>
    </citation>
    <scope>NUCLEOTIDE SEQUENCE</scope>
    <source>
        <strain evidence="2">CBS 394.84</strain>
    </source>
</reference>
<evidence type="ECO:0000313" key="2">
    <source>
        <dbReference type="EMBL" id="KAF1846316.1"/>
    </source>
</evidence>
<sequence>MTVITSIAFHNNLQPHEETSLGVNWYQSPKSGSFFIYTCQHAVCAPEQPPNSKSKQNELGEQNKKKSRVSPAMLSLSVSYQHSAQPSSPHTLPQHRSPLLNMTRSCAKSKKERAPNRRNGCHIQANYTSNRLFVLCVCVGDKRYTLEKKTTEQ</sequence>
<feature type="compositionally biased region" description="Polar residues" evidence="1">
    <location>
        <begin position="76"/>
        <end position="91"/>
    </location>
</feature>
<feature type="region of interest" description="Disordered" evidence="1">
    <location>
        <begin position="47"/>
        <end position="100"/>
    </location>
</feature>
<gene>
    <name evidence="2" type="ORF">K460DRAFT_123077</name>
</gene>
<dbReference type="EMBL" id="ML976616">
    <property type="protein sequence ID" value="KAF1846316.1"/>
    <property type="molecule type" value="Genomic_DNA"/>
</dbReference>
<protein>
    <submittedName>
        <fullName evidence="2">Uncharacterized protein</fullName>
    </submittedName>
</protein>
<feature type="compositionally biased region" description="Basic and acidic residues" evidence="1">
    <location>
        <begin position="55"/>
        <end position="64"/>
    </location>
</feature>